<dbReference type="RefSeq" id="WP_385877569.1">
    <property type="nucleotide sequence ID" value="NZ_JBHLXE010000100.1"/>
</dbReference>
<evidence type="ECO:0000256" key="1">
    <source>
        <dbReference type="ARBA" id="ARBA00001947"/>
    </source>
</evidence>
<dbReference type="SMART" id="SM00849">
    <property type="entry name" value="Lactamase_B"/>
    <property type="match status" value="1"/>
</dbReference>
<sequence>MSYLQFPVTPFEQNCSLVWCEQTRKAVIIDPGSRSLALENAIIENNLIIAAVLLTHGHWDHAGAGKLYADKYQVPINGPHFEDKFLLECLPDQAARFGLSAETEAYEPTSWLNEGDVFILGELTFEILHCPGHTPGHIVFVEKNTQHTWAGDVLFRGSVGRTDFPRSNSQDLIQSIKNKLLPLGQDMRIFPGHGPMTTIGIEEKSNPFLK</sequence>
<evidence type="ECO:0000313" key="6">
    <source>
        <dbReference type="EMBL" id="MFC0180387.1"/>
    </source>
</evidence>
<evidence type="ECO:0000256" key="3">
    <source>
        <dbReference type="ARBA" id="ARBA00022801"/>
    </source>
</evidence>
<dbReference type="Proteomes" id="UP001589758">
    <property type="component" value="Unassembled WGS sequence"/>
</dbReference>
<keyword evidence="7" id="KW-1185">Reference proteome</keyword>
<comment type="cofactor">
    <cofactor evidence="1">
        <name>Zn(2+)</name>
        <dbReference type="ChEBI" id="CHEBI:29105"/>
    </cofactor>
</comment>
<name>A0ABV6CCL9_9GAMM</name>
<feature type="domain" description="Metallo-beta-lactamase" evidence="5">
    <location>
        <begin position="12"/>
        <end position="193"/>
    </location>
</feature>
<proteinExistence type="predicted"/>
<evidence type="ECO:0000313" key="7">
    <source>
        <dbReference type="Proteomes" id="UP001589758"/>
    </source>
</evidence>
<dbReference type="InterPro" id="IPR001279">
    <property type="entry name" value="Metallo-B-lactamas"/>
</dbReference>
<evidence type="ECO:0000256" key="2">
    <source>
        <dbReference type="ARBA" id="ARBA00022723"/>
    </source>
</evidence>
<keyword evidence="3" id="KW-0378">Hydrolase</keyword>
<dbReference type="InterPro" id="IPR036866">
    <property type="entry name" value="RibonucZ/Hydroxyglut_hydro"/>
</dbReference>
<dbReference type="Pfam" id="PF00753">
    <property type="entry name" value="Lactamase_B"/>
    <property type="match status" value="1"/>
</dbReference>
<organism evidence="6 7">
    <name type="scientific">Thorsellia kenyensis</name>
    <dbReference type="NCBI Taxonomy" id="1549888"/>
    <lineage>
        <taxon>Bacteria</taxon>
        <taxon>Pseudomonadati</taxon>
        <taxon>Pseudomonadota</taxon>
        <taxon>Gammaproteobacteria</taxon>
        <taxon>Enterobacterales</taxon>
        <taxon>Thorselliaceae</taxon>
        <taxon>Thorsellia</taxon>
    </lineage>
</organism>
<dbReference type="InterPro" id="IPR051453">
    <property type="entry name" value="MBL_Glyoxalase_II"/>
</dbReference>
<gene>
    <name evidence="6" type="ORF">ACFFIT_09900</name>
</gene>
<dbReference type="CDD" id="cd07737">
    <property type="entry name" value="YcbL-like_MBL-fold"/>
    <property type="match status" value="1"/>
</dbReference>
<evidence type="ECO:0000256" key="4">
    <source>
        <dbReference type="ARBA" id="ARBA00022833"/>
    </source>
</evidence>
<keyword evidence="4" id="KW-0862">Zinc</keyword>
<dbReference type="SUPFAM" id="SSF56281">
    <property type="entry name" value="Metallo-hydrolase/oxidoreductase"/>
    <property type="match status" value="1"/>
</dbReference>
<dbReference type="Gene3D" id="3.60.15.10">
    <property type="entry name" value="Ribonuclease Z/Hydroxyacylglutathione hydrolase-like"/>
    <property type="match status" value="1"/>
</dbReference>
<reference evidence="6 7" key="1">
    <citation type="submission" date="2024-09" db="EMBL/GenBank/DDBJ databases">
        <authorList>
            <person name="Sun Q."/>
            <person name="Mori K."/>
        </authorList>
    </citation>
    <scope>NUCLEOTIDE SEQUENCE [LARGE SCALE GENOMIC DNA]</scope>
    <source>
        <strain evidence="6 7">CCM 8545</strain>
    </source>
</reference>
<accession>A0ABV6CCL9</accession>
<keyword evidence="2" id="KW-0479">Metal-binding</keyword>
<protein>
    <submittedName>
        <fullName evidence="6">MBL fold metallo-hydrolase</fullName>
    </submittedName>
</protein>
<dbReference type="PANTHER" id="PTHR46233:SF3">
    <property type="entry name" value="HYDROXYACYLGLUTATHIONE HYDROLASE GLOC"/>
    <property type="match status" value="1"/>
</dbReference>
<comment type="caution">
    <text evidence="6">The sequence shown here is derived from an EMBL/GenBank/DDBJ whole genome shotgun (WGS) entry which is preliminary data.</text>
</comment>
<evidence type="ECO:0000259" key="5">
    <source>
        <dbReference type="SMART" id="SM00849"/>
    </source>
</evidence>
<dbReference type="EMBL" id="JBHLXE010000100">
    <property type="protein sequence ID" value="MFC0180387.1"/>
    <property type="molecule type" value="Genomic_DNA"/>
</dbReference>
<dbReference type="PANTHER" id="PTHR46233">
    <property type="entry name" value="HYDROXYACYLGLUTATHIONE HYDROLASE GLOC"/>
    <property type="match status" value="1"/>
</dbReference>